<keyword evidence="2" id="KW-1185">Reference proteome</keyword>
<proteinExistence type="predicted"/>
<protein>
    <recommendedName>
        <fullName evidence="3">YbgC/YbaW family acyl-CoA thioester hydrolase</fullName>
    </recommendedName>
</protein>
<accession>A0A919FIL0</accession>
<evidence type="ECO:0000313" key="1">
    <source>
        <dbReference type="EMBL" id="GHH66047.1"/>
    </source>
</evidence>
<comment type="caution">
    <text evidence="1">The sequence shown here is derived from an EMBL/GenBank/DDBJ whole genome shotgun (WGS) entry which is preliminary data.</text>
</comment>
<dbReference type="Pfam" id="PF13279">
    <property type="entry name" value="4HBT_2"/>
    <property type="match status" value="1"/>
</dbReference>
<dbReference type="EMBL" id="BNAS01000001">
    <property type="protein sequence ID" value="GHH66047.1"/>
    <property type="molecule type" value="Genomic_DNA"/>
</dbReference>
<organism evidence="1 2">
    <name type="scientific">Promicromonospora soli</name>
    <dbReference type="NCBI Taxonomy" id="2035533"/>
    <lineage>
        <taxon>Bacteria</taxon>
        <taxon>Bacillati</taxon>
        <taxon>Actinomycetota</taxon>
        <taxon>Actinomycetes</taxon>
        <taxon>Micrococcales</taxon>
        <taxon>Promicromonosporaceae</taxon>
        <taxon>Promicromonospora</taxon>
    </lineage>
</organism>
<reference evidence="1" key="2">
    <citation type="submission" date="2020-09" db="EMBL/GenBank/DDBJ databases">
        <authorList>
            <person name="Sun Q."/>
            <person name="Zhou Y."/>
        </authorList>
    </citation>
    <scope>NUCLEOTIDE SEQUENCE</scope>
    <source>
        <strain evidence="1">CGMCC 4.7398</strain>
    </source>
</reference>
<dbReference type="Gene3D" id="3.10.129.10">
    <property type="entry name" value="Hotdog Thioesterase"/>
    <property type="match status" value="1"/>
</dbReference>
<dbReference type="InterPro" id="IPR051490">
    <property type="entry name" value="THEM6_lcsJ_thioesterase"/>
</dbReference>
<evidence type="ECO:0000313" key="2">
    <source>
        <dbReference type="Proteomes" id="UP000627369"/>
    </source>
</evidence>
<dbReference type="RefSeq" id="WP_229872078.1">
    <property type="nucleotide sequence ID" value="NZ_BNAS01000001.1"/>
</dbReference>
<dbReference type="AlphaFoldDB" id="A0A919FIL0"/>
<dbReference type="InterPro" id="IPR029069">
    <property type="entry name" value="HotDog_dom_sf"/>
</dbReference>
<reference evidence="1" key="1">
    <citation type="journal article" date="2014" name="Int. J. Syst. Evol. Microbiol.">
        <title>Complete genome sequence of Corynebacterium casei LMG S-19264T (=DSM 44701T), isolated from a smear-ripened cheese.</title>
        <authorList>
            <consortium name="US DOE Joint Genome Institute (JGI-PGF)"/>
            <person name="Walter F."/>
            <person name="Albersmeier A."/>
            <person name="Kalinowski J."/>
            <person name="Ruckert C."/>
        </authorList>
    </citation>
    <scope>NUCLEOTIDE SEQUENCE</scope>
    <source>
        <strain evidence="1">CGMCC 4.7398</strain>
    </source>
</reference>
<evidence type="ECO:0008006" key="3">
    <source>
        <dbReference type="Google" id="ProtNLM"/>
    </source>
</evidence>
<name>A0A919FIL0_9MICO</name>
<dbReference type="Proteomes" id="UP000627369">
    <property type="component" value="Unassembled WGS sequence"/>
</dbReference>
<dbReference type="PANTHER" id="PTHR12475:SF4">
    <property type="entry name" value="PROTEIN THEM6"/>
    <property type="match status" value="1"/>
</dbReference>
<dbReference type="PANTHER" id="PTHR12475">
    <property type="match status" value="1"/>
</dbReference>
<dbReference type="SUPFAM" id="SSF54637">
    <property type="entry name" value="Thioesterase/thiol ester dehydrase-isomerase"/>
    <property type="match status" value="1"/>
</dbReference>
<dbReference type="CDD" id="cd00586">
    <property type="entry name" value="4HBT"/>
    <property type="match status" value="1"/>
</dbReference>
<gene>
    <name evidence="1" type="ORF">GCM10017772_05290</name>
</gene>
<sequence length="185" mass="20742">MARMLQLTWSGLFPRKARPGQTLLDPSVTRMRVGLLDLDSYLHVNNGTYLQMMDVARNNQIADLGMFPVARAKGWAPVVAASTMKYRRSLQPFERFEITTRILGWDERVFYLEQVFTRGEKLCARGLVASRFLDRKGNRISPIEVVRDATGEDMPSPELPGDVLAWARAIDVAHRPTAAGAGRPA</sequence>